<feature type="transmembrane region" description="Helical" evidence="2">
    <location>
        <begin position="290"/>
        <end position="309"/>
    </location>
</feature>
<dbReference type="Proteomes" id="UP000591735">
    <property type="component" value="Unassembled WGS sequence"/>
</dbReference>
<feature type="transmembrane region" description="Helical" evidence="2">
    <location>
        <begin position="131"/>
        <end position="150"/>
    </location>
</feature>
<dbReference type="RefSeq" id="WP_183703579.1">
    <property type="nucleotide sequence ID" value="NZ_JACHFE010000005.1"/>
</dbReference>
<feature type="transmembrane region" description="Helical" evidence="2">
    <location>
        <begin position="853"/>
        <end position="872"/>
    </location>
</feature>
<feature type="transmembrane region" description="Helical" evidence="2">
    <location>
        <begin position="264"/>
        <end position="283"/>
    </location>
</feature>
<feature type="transmembrane region" description="Helical" evidence="2">
    <location>
        <begin position="741"/>
        <end position="758"/>
    </location>
</feature>
<feature type="transmembrane region" description="Helical" evidence="2">
    <location>
        <begin position="162"/>
        <end position="179"/>
    </location>
</feature>
<dbReference type="AlphaFoldDB" id="A0A840UBP4"/>
<feature type="compositionally biased region" description="Pro residues" evidence="1">
    <location>
        <begin position="79"/>
        <end position="92"/>
    </location>
</feature>
<feature type="transmembrane region" description="Helical" evidence="2">
    <location>
        <begin position="580"/>
        <end position="599"/>
    </location>
</feature>
<accession>A0A840UBP4</accession>
<feature type="transmembrane region" description="Helical" evidence="2">
    <location>
        <begin position="499"/>
        <end position="516"/>
    </location>
</feature>
<feature type="transmembrane region" description="Helical" evidence="2">
    <location>
        <begin position="387"/>
        <end position="402"/>
    </location>
</feature>
<feature type="region of interest" description="Disordered" evidence="1">
    <location>
        <begin position="43"/>
        <end position="96"/>
    </location>
</feature>
<dbReference type="EMBL" id="JACHFE010000005">
    <property type="protein sequence ID" value="MBB5321623.1"/>
    <property type="molecule type" value="Genomic_DNA"/>
</dbReference>
<keyword evidence="4" id="KW-1185">Reference proteome</keyword>
<dbReference type="InterPro" id="IPR014600">
    <property type="entry name" value="UCP035905_mem"/>
</dbReference>
<feature type="transmembrane region" description="Helical" evidence="2">
    <location>
        <begin position="472"/>
        <end position="493"/>
    </location>
</feature>
<feature type="compositionally biased region" description="Polar residues" evidence="1">
    <location>
        <begin position="53"/>
        <end position="74"/>
    </location>
</feature>
<comment type="caution">
    <text evidence="3">The sequence shown here is derived from an EMBL/GenBank/DDBJ whole genome shotgun (WGS) entry which is preliminary data.</text>
</comment>
<evidence type="ECO:0000313" key="3">
    <source>
        <dbReference type="EMBL" id="MBB5321623.1"/>
    </source>
</evidence>
<dbReference type="PANTHER" id="PTHR38434">
    <property type="entry name" value="BLL2549 PROTEIN"/>
    <property type="match status" value="1"/>
</dbReference>
<organism evidence="3 4">
    <name type="scientific">Marinobacter oulmenensis</name>
    <dbReference type="NCBI Taxonomy" id="643747"/>
    <lineage>
        <taxon>Bacteria</taxon>
        <taxon>Pseudomonadati</taxon>
        <taxon>Pseudomonadota</taxon>
        <taxon>Gammaproteobacteria</taxon>
        <taxon>Pseudomonadales</taxon>
        <taxon>Marinobacteraceae</taxon>
        <taxon>Marinobacter</taxon>
    </lineage>
</organism>
<gene>
    <name evidence="3" type="ORF">HNR38_002117</name>
</gene>
<feature type="transmembrane region" description="Helical" evidence="2">
    <location>
        <begin position="443"/>
        <end position="465"/>
    </location>
</feature>
<reference evidence="3 4" key="1">
    <citation type="submission" date="2020-08" db="EMBL/GenBank/DDBJ databases">
        <title>Genomic Encyclopedia of Type Strains, Phase IV (KMG-IV): sequencing the most valuable type-strain genomes for metagenomic binning, comparative biology and taxonomic classification.</title>
        <authorList>
            <person name="Goeker M."/>
        </authorList>
    </citation>
    <scope>NUCLEOTIDE SEQUENCE [LARGE SCALE GENOMIC DNA]</scope>
    <source>
        <strain evidence="3 4">DSM 22359</strain>
    </source>
</reference>
<feature type="transmembrane region" description="Helical" evidence="2">
    <location>
        <begin position="216"/>
        <end position="235"/>
    </location>
</feature>
<protein>
    <submittedName>
        <fullName evidence="3">Putative membrane protein</fullName>
    </submittedName>
</protein>
<dbReference type="InterPro" id="IPR019286">
    <property type="entry name" value="DUF2339_TM"/>
</dbReference>
<feature type="transmembrane region" description="Helical" evidence="2">
    <location>
        <begin position="605"/>
        <end position="623"/>
    </location>
</feature>
<feature type="transmembrane region" description="Helical" evidence="2">
    <location>
        <begin position="827"/>
        <end position="847"/>
    </location>
</feature>
<feature type="transmembrane region" description="Helical" evidence="2">
    <location>
        <begin position="315"/>
        <end position="333"/>
    </location>
</feature>
<feature type="transmembrane region" description="Helical" evidence="2">
    <location>
        <begin position="364"/>
        <end position="381"/>
    </location>
</feature>
<feature type="transmembrane region" description="Helical" evidence="2">
    <location>
        <begin position="528"/>
        <end position="546"/>
    </location>
</feature>
<dbReference type="PIRSF" id="PIRSF035905">
    <property type="entry name" value="UCP035905_mp"/>
    <property type="match status" value="1"/>
</dbReference>
<dbReference type="Pfam" id="PF10101">
    <property type="entry name" value="DUF2339"/>
    <property type="match status" value="1"/>
</dbReference>
<keyword evidence="2" id="KW-0812">Transmembrane</keyword>
<proteinExistence type="predicted"/>
<keyword evidence="2" id="KW-1133">Transmembrane helix</keyword>
<sequence>MEGIAVFAIVLFGIIIPGSILGWIAFFRQRELRDQIAALQAQLKEPDHDRVATRSQPLGQPANDSPSPETTVSAFQPEESPPPEHVPEPPQPAADKPVYAAYEPETTEADGAETETLADYAPWLAHMKENWMVWLGGVSVGLSGIFLVKYSIDAGLLGPTTRIALAILFGLAFHGVALWKRRQLEHYNDVLAALAGGASIILYAALLAALHLYHLWPAGLIFSLLLVVSLVTMGLSLIHGPVLAALGMLGAYVVPILVDTGSQNMLGALIYSLVITGSSLALLRYVYRNWLWLGIMAGAAGWWALSFTAPVEPSIQLIYLALVTYGFLAIPGSDWRLVNSQVKEEPPLMACCHQNMFASTLTRNFYTLVTFVAAAGLSIAVSQPSPVIALSILPALVLWVCRHHPGFSLIAWPTFAVTAIGILVSALASDTSVHVRHLSSGEATLFAGALAVLVGLFTPGALWNIKVSEHKGYWSSLAFLAPVVALSIAYIGLTDMDTHWQWAAAMLVLGAAYLSIANRQTAKEVPASVTAALVISAHLAYSLAAVMVLREATLTLALALQVVTLSRLHQRFALPVLPYLIKLVLGIVIVRLTMNPWLLSYPTDFHWSLWVCGGSALVVWVAAYFTRPDDPLRQWLQGASLHLLALTLIYETRYQLYDGDIFRHTYSYLEAALNMAAAGLVGNVYLYRARASHHLQKYYRVCGHLLLAVAGLTYVGALLLLKNPLWEPAAISSMPIFNSLLLAYGLPVVLAAISYFLLEGQLRKIAAASAGAALLYFVSIEIHHLWQGELSIHNVISDGEHYTYSMVWLLMSVAGTIAGIRFQTQRLYRAAMLLLMLVIAKIFLFDMSDVTGLWRVASFMGLGLCLLGLAYIHQIIRKNLQPAPTQLEGGLE</sequence>
<feature type="transmembrane region" description="Helical" evidence="2">
    <location>
        <begin position="6"/>
        <end position="26"/>
    </location>
</feature>
<feature type="transmembrane region" description="Helical" evidence="2">
    <location>
        <begin position="698"/>
        <end position="721"/>
    </location>
</feature>
<feature type="transmembrane region" description="Helical" evidence="2">
    <location>
        <begin position="191"/>
        <end position="210"/>
    </location>
</feature>
<evidence type="ECO:0000313" key="4">
    <source>
        <dbReference type="Proteomes" id="UP000591735"/>
    </source>
</evidence>
<keyword evidence="2" id="KW-0472">Membrane</keyword>
<name>A0A840UBP4_9GAMM</name>
<feature type="transmembrane region" description="Helical" evidence="2">
    <location>
        <begin position="409"/>
        <end position="428"/>
    </location>
</feature>
<feature type="transmembrane region" description="Helical" evidence="2">
    <location>
        <begin position="242"/>
        <end position="258"/>
    </location>
</feature>
<evidence type="ECO:0000256" key="1">
    <source>
        <dbReference type="SAM" id="MobiDB-lite"/>
    </source>
</evidence>
<feature type="transmembrane region" description="Helical" evidence="2">
    <location>
        <begin position="666"/>
        <end position="686"/>
    </location>
</feature>
<feature type="transmembrane region" description="Helical" evidence="2">
    <location>
        <begin position="802"/>
        <end position="820"/>
    </location>
</feature>
<feature type="transmembrane region" description="Helical" evidence="2">
    <location>
        <begin position="765"/>
        <end position="782"/>
    </location>
</feature>
<evidence type="ECO:0000256" key="2">
    <source>
        <dbReference type="SAM" id="Phobius"/>
    </source>
</evidence>
<dbReference type="PANTHER" id="PTHR38434:SF1">
    <property type="entry name" value="BLL2549 PROTEIN"/>
    <property type="match status" value="1"/>
</dbReference>